<keyword evidence="7" id="KW-1015">Disulfide bond</keyword>
<evidence type="ECO:0000313" key="10">
    <source>
        <dbReference type="Proteomes" id="UP001358417"/>
    </source>
</evidence>
<proteinExistence type="inferred from homology"/>
<keyword evidence="5 8" id="KW-0378">Hydrolase</keyword>
<dbReference type="PANTHER" id="PTHR33938">
    <property type="entry name" value="FERULOYL ESTERASE B-RELATED"/>
    <property type="match status" value="1"/>
</dbReference>
<keyword evidence="2" id="KW-0719">Serine esterase</keyword>
<accession>A0AAV9N8Y0</accession>
<keyword evidence="10" id="KW-1185">Reference proteome</keyword>
<evidence type="ECO:0000256" key="8">
    <source>
        <dbReference type="RuleBase" id="RU361238"/>
    </source>
</evidence>
<reference evidence="9 10" key="1">
    <citation type="submission" date="2023-08" db="EMBL/GenBank/DDBJ databases">
        <title>Black Yeasts Isolated from many extreme environments.</title>
        <authorList>
            <person name="Coleine C."/>
            <person name="Stajich J.E."/>
            <person name="Selbmann L."/>
        </authorList>
    </citation>
    <scope>NUCLEOTIDE SEQUENCE [LARGE SCALE GENOMIC DNA]</scope>
    <source>
        <strain evidence="9 10">CCFEE 5792</strain>
    </source>
</reference>
<name>A0AAV9N8Y0_9EURO</name>
<dbReference type="EMBL" id="JAVRRD010000017">
    <property type="protein sequence ID" value="KAK5050475.1"/>
    <property type="molecule type" value="Genomic_DNA"/>
</dbReference>
<dbReference type="EC" id="3.1.1.-" evidence="8"/>
<evidence type="ECO:0000313" key="9">
    <source>
        <dbReference type="EMBL" id="KAK5050475.1"/>
    </source>
</evidence>
<dbReference type="SUPFAM" id="SSF53474">
    <property type="entry name" value="alpha/beta-Hydrolases"/>
    <property type="match status" value="1"/>
</dbReference>
<comment type="similarity">
    <text evidence="1 8">Belongs to the tannase family.</text>
</comment>
<evidence type="ECO:0000256" key="7">
    <source>
        <dbReference type="ARBA" id="ARBA00023157"/>
    </source>
</evidence>
<evidence type="ECO:0000256" key="2">
    <source>
        <dbReference type="ARBA" id="ARBA00022487"/>
    </source>
</evidence>
<dbReference type="Gene3D" id="3.40.50.1820">
    <property type="entry name" value="alpha/beta hydrolase"/>
    <property type="match status" value="1"/>
</dbReference>
<gene>
    <name evidence="9" type="ORF">LTR84_003756</name>
</gene>
<dbReference type="Proteomes" id="UP001358417">
    <property type="component" value="Unassembled WGS sequence"/>
</dbReference>
<dbReference type="GO" id="GO:0030600">
    <property type="term" value="F:feruloyl esterase activity"/>
    <property type="evidence" value="ECO:0007669"/>
    <property type="project" value="UniProtKB-ARBA"/>
</dbReference>
<dbReference type="InterPro" id="IPR029058">
    <property type="entry name" value="AB_hydrolase_fold"/>
</dbReference>
<dbReference type="GeneID" id="89971939"/>
<dbReference type="GO" id="GO:0046872">
    <property type="term" value="F:metal ion binding"/>
    <property type="evidence" value="ECO:0007669"/>
    <property type="project" value="UniProtKB-KW"/>
</dbReference>
<organism evidence="9 10">
    <name type="scientific">Exophiala bonariae</name>
    <dbReference type="NCBI Taxonomy" id="1690606"/>
    <lineage>
        <taxon>Eukaryota</taxon>
        <taxon>Fungi</taxon>
        <taxon>Dikarya</taxon>
        <taxon>Ascomycota</taxon>
        <taxon>Pezizomycotina</taxon>
        <taxon>Eurotiomycetes</taxon>
        <taxon>Chaetothyriomycetidae</taxon>
        <taxon>Chaetothyriales</taxon>
        <taxon>Herpotrichiellaceae</taxon>
        <taxon>Exophiala</taxon>
    </lineage>
</organism>
<keyword evidence="4" id="KW-0732">Signal</keyword>
<evidence type="ECO:0000256" key="3">
    <source>
        <dbReference type="ARBA" id="ARBA00022723"/>
    </source>
</evidence>
<keyword evidence="6" id="KW-0106">Calcium</keyword>
<dbReference type="RefSeq" id="XP_064705061.1">
    <property type="nucleotide sequence ID" value="XM_064847340.1"/>
</dbReference>
<evidence type="ECO:0000256" key="5">
    <source>
        <dbReference type="ARBA" id="ARBA00022801"/>
    </source>
</evidence>
<dbReference type="InterPro" id="IPR011118">
    <property type="entry name" value="Tannase/feruloyl_esterase"/>
</dbReference>
<dbReference type="AlphaFoldDB" id="A0AAV9N8Y0"/>
<keyword evidence="3" id="KW-0479">Metal-binding</keyword>
<evidence type="ECO:0000256" key="6">
    <source>
        <dbReference type="ARBA" id="ARBA00022837"/>
    </source>
</evidence>
<dbReference type="Pfam" id="PF07519">
    <property type="entry name" value="Tannase"/>
    <property type="match status" value="1"/>
</dbReference>
<comment type="caution">
    <text evidence="9">The sequence shown here is derived from an EMBL/GenBank/DDBJ whole genome shotgun (WGS) entry which is preliminary data.</text>
</comment>
<dbReference type="PANTHER" id="PTHR33938:SF8">
    <property type="entry name" value="CARBOXYLIC ESTER HYDROLASE"/>
    <property type="match status" value="1"/>
</dbReference>
<evidence type="ECO:0000256" key="1">
    <source>
        <dbReference type="ARBA" id="ARBA00006249"/>
    </source>
</evidence>
<protein>
    <recommendedName>
        <fullName evidence="8">Carboxylic ester hydrolase</fullName>
        <ecNumber evidence="8">3.1.1.-</ecNumber>
    </recommendedName>
</protein>
<evidence type="ECO:0000256" key="4">
    <source>
        <dbReference type="ARBA" id="ARBA00022729"/>
    </source>
</evidence>
<sequence length="537" mass="57891">MDLGASQDILGGHTPCASLVAPVIAGAEILSLSAVEVESISSRADPLSTAIEPFYLNFCNVSVVLTHPGASDTVFVDVWLPTSDWNGRYQAMGGGGLAAGYGGLMLAGPLSEGYLTSSTDGGLTLNNTVDPQSGKWALNEDGTSNDDLQLNLAWRSIHDMVLLSKDLSQQFYGVEPSYSYWHGCSQGGRQGYAAAAQYPEDFDGILAIAPAIYIPELVVADFWPPVVMQNNTVPPFCVLEEYQRAIIAKCDPLDGVTDGLISDHDLLESCPFDPDTLVGHTVSCNSACATLDIGILMEMDVPCEGLKELTITTEHATVVREILQGPRTSNGKPLWYGLAPGAAFFAVANTIEDEDGNWIPSPFIVAKSWLKYFVFKHPDYETTKMSTADYEKAFDISTSQLGELWGNQHLNLTAFKDAGGKLLTWMGLADEYIPPNGMLRFRENLEKQFGGAEAVDEFQRLFFAPGAGHCSGGHGPLPVDPLIALRGWVENGTAPETLPAMTISPENVKVSRNLCRYPKKLIYNEGPVALASSFSCA</sequence>